<dbReference type="AlphaFoldDB" id="A0AAE3YUL1"/>
<evidence type="ECO:0000313" key="1">
    <source>
        <dbReference type="EMBL" id="MDR7278709.1"/>
    </source>
</evidence>
<dbReference type="RefSeq" id="WP_310371794.1">
    <property type="nucleotide sequence ID" value="NZ_JAVDYB010000001.1"/>
</dbReference>
<evidence type="ECO:0000313" key="2">
    <source>
        <dbReference type="Proteomes" id="UP001183643"/>
    </source>
</evidence>
<protein>
    <submittedName>
        <fullName evidence="1">Uncharacterized protein</fullName>
    </submittedName>
</protein>
<dbReference type="Proteomes" id="UP001183643">
    <property type="component" value="Unassembled WGS sequence"/>
</dbReference>
<name>A0AAE3YUL1_9ACTN</name>
<gene>
    <name evidence="1" type="ORF">J2S41_005487</name>
</gene>
<keyword evidence="2" id="KW-1185">Reference proteome</keyword>
<reference evidence="1" key="1">
    <citation type="submission" date="2023-07" db="EMBL/GenBank/DDBJ databases">
        <title>Sequencing the genomes of 1000 actinobacteria strains.</title>
        <authorList>
            <person name="Klenk H.-P."/>
        </authorList>
    </citation>
    <scope>NUCLEOTIDE SEQUENCE</scope>
    <source>
        <strain evidence="1">DSM 44707</strain>
    </source>
</reference>
<proteinExistence type="predicted"/>
<sequence length="419" mass="45569">MATLLGAAWVDLAPGADLDAVLDVLRADGPGVLYARVVPLDHDRRRLELTTGDVGPELARLIVTLLSTSEHAVRAFIAYDYGTDGAEQIVLDGRSGAARRVHNVRIQPSGLGVRFADPLVLLDVPAAVSPGRGWWRGRMLDGPESITALADLYGVPTADLKRARRRTRRPAALLDHPGGPFQPWLDALRIPWTAPHGDRPIKLRPGPIWRDAVVRYALPSLPGRWLVFDEELVAEPIGLIARAIVQGRAVLHPLYLPAGHPGWRVHDALDLRLPRTSLRTPASAEPAMHHLAEAIRSRALPHFAAYGTLAGYVDHCRAGASDPYRLHAQALTEILLERFDDALSSLDGLTAMVAPRLHEGTRPAGLGPARLTDLAAEADHWRRRLAEDPLGAQADLLANVPAQRRRLGLPQSFPHPISG</sequence>
<accession>A0AAE3YUL1</accession>
<dbReference type="EMBL" id="JAVDYB010000001">
    <property type="protein sequence ID" value="MDR7278709.1"/>
    <property type="molecule type" value="Genomic_DNA"/>
</dbReference>
<organism evidence="1 2">
    <name type="scientific">Catenuloplanes atrovinosus</name>
    <dbReference type="NCBI Taxonomy" id="137266"/>
    <lineage>
        <taxon>Bacteria</taxon>
        <taxon>Bacillati</taxon>
        <taxon>Actinomycetota</taxon>
        <taxon>Actinomycetes</taxon>
        <taxon>Micromonosporales</taxon>
        <taxon>Micromonosporaceae</taxon>
        <taxon>Catenuloplanes</taxon>
    </lineage>
</organism>
<comment type="caution">
    <text evidence="1">The sequence shown here is derived from an EMBL/GenBank/DDBJ whole genome shotgun (WGS) entry which is preliminary data.</text>
</comment>